<dbReference type="KEGG" id="aia:AWH56_017810"/>
<evidence type="ECO:0000259" key="2">
    <source>
        <dbReference type="PROSITE" id="PS51736"/>
    </source>
</evidence>
<dbReference type="AlphaFoldDB" id="A0A1S2MBS8"/>
<name>A0A1S2MBS8_9BACI</name>
<evidence type="ECO:0000313" key="3">
    <source>
        <dbReference type="EMBL" id="OIJ21125.1"/>
    </source>
</evidence>
<dbReference type="Pfam" id="PF00239">
    <property type="entry name" value="Resolvase"/>
    <property type="match status" value="1"/>
</dbReference>
<feature type="domain" description="Resolvase/invertase-type recombinase catalytic" evidence="2">
    <location>
        <begin position="2"/>
        <end position="147"/>
    </location>
</feature>
<dbReference type="PANTHER" id="PTHR30461:SF26">
    <property type="entry name" value="RESOLVASE HOMOLOG YNEB"/>
    <property type="match status" value="1"/>
</dbReference>
<dbReference type="SMART" id="SM00857">
    <property type="entry name" value="Resolvase"/>
    <property type="match status" value="1"/>
</dbReference>
<dbReference type="GO" id="GO:0003677">
    <property type="term" value="F:DNA binding"/>
    <property type="evidence" value="ECO:0007669"/>
    <property type="project" value="InterPro"/>
</dbReference>
<dbReference type="OrthoDB" id="2731197at2"/>
<comment type="similarity">
    <text evidence="1">Belongs to the site-specific recombinase resolvase family.</text>
</comment>
<reference evidence="4 5" key="2">
    <citation type="journal article" date="2017" name="Genome Announc.">
        <title>Draft Genome Sequences of Four Alkaliphilic Bacteria Belonging to the Anaerobacillus Genus.</title>
        <authorList>
            <person name="Bassil N.M."/>
            <person name="Lloyd J.R."/>
        </authorList>
    </citation>
    <scope>NUCLEOTIDE SEQUENCE [LARGE SCALE GENOMIC DNA]</scope>
    <source>
        <strain evidence="4 5">NB2006</strain>
    </source>
</reference>
<protein>
    <submittedName>
        <fullName evidence="4">Recombinase family protein</fullName>
    </submittedName>
    <submittedName>
        <fullName evidence="3">Resolvase</fullName>
    </submittedName>
</protein>
<dbReference type="PROSITE" id="PS51736">
    <property type="entry name" value="RECOMBINASES_3"/>
    <property type="match status" value="1"/>
</dbReference>
<dbReference type="RefSeq" id="WP_071316306.1">
    <property type="nucleotide sequence ID" value="NZ_CP063356.2"/>
</dbReference>
<reference evidence="4 5" key="3">
    <citation type="journal article" date="2019" name="Int. J. Syst. Evol. Microbiol.">
        <title>Anaerobacillus isosaccharinicus sp. nov., an alkaliphilic bacterium which degrades isosaccharinic acid.</title>
        <authorList>
            <person name="Bassil N.M."/>
            <person name="Lloyd J.R."/>
        </authorList>
    </citation>
    <scope>NUCLEOTIDE SEQUENCE [LARGE SCALE GENOMIC DNA]</scope>
    <source>
        <strain evidence="4 5">NB2006</strain>
    </source>
</reference>
<evidence type="ECO:0000313" key="5">
    <source>
        <dbReference type="Proteomes" id="UP000180175"/>
    </source>
</evidence>
<dbReference type="InterPro" id="IPR006119">
    <property type="entry name" value="Resolv_N"/>
</dbReference>
<dbReference type="InterPro" id="IPR050639">
    <property type="entry name" value="SSR_resolvase"/>
</dbReference>
<dbReference type="EMBL" id="CP063356">
    <property type="protein sequence ID" value="QOY34567.1"/>
    <property type="molecule type" value="Genomic_DNA"/>
</dbReference>
<evidence type="ECO:0000313" key="4">
    <source>
        <dbReference type="EMBL" id="QOY34567.1"/>
    </source>
</evidence>
<organism evidence="3 5">
    <name type="scientific">Anaerobacillus isosaccharinicus</name>
    <dbReference type="NCBI Taxonomy" id="1532552"/>
    <lineage>
        <taxon>Bacteria</taxon>
        <taxon>Bacillati</taxon>
        <taxon>Bacillota</taxon>
        <taxon>Bacilli</taxon>
        <taxon>Bacillales</taxon>
        <taxon>Bacillaceae</taxon>
        <taxon>Anaerobacillus</taxon>
    </lineage>
</organism>
<dbReference type="EMBL" id="LQXD01000057">
    <property type="protein sequence ID" value="OIJ21125.1"/>
    <property type="molecule type" value="Genomic_DNA"/>
</dbReference>
<proteinExistence type="inferred from homology"/>
<dbReference type="PANTHER" id="PTHR30461">
    <property type="entry name" value="DNA-INVERTASE FROM LAMBDOID PROPHAGE"/>
    <property type="match status" value="1"/>
</dbReference>
<dbReference type="SUPFAM" id="SSF53041">
    <property type="entry name" value="Resolvase-like"/>
    <property type="match status" value="1"/>
</dbReference>
<dbReference type="Proteomes" id="UP000180175">
    <property type="component" value="Chromosome"/>
</dbReference>
<dbReference type="Gene3D" id="3.40.50.1390">
    <property type="entry name" value="Resolvase, N-terminal catalytic domain"/>
    <property type="match status" value="1"/>
</dbReference>
<keyword evidence="5" id="KW-1185">Reference proteome</keyword>
<sequence length="220" mass="25457">MKAIIYCRVSTDKLTQHSSLTRQKEELALLAKKNNFTIYKIIEEKASGYEIEREGIFELLEDFKEKRADVLLIQDDTRLGRGNTKIALVHQLIKYDIQIQTINDDGELKLSETDTLVLDIVSVVEEYQRKLHNLKIKRGMKKAIENGYNPLENLGNSNSGGRNKKEVPIEEIIRLKTMKLTFREIAATLRGFGYDVSKATVHRRYQEHLLKNEEGLHFPQ</sequence>
<evidence type="ECO:0000256" key="1">
    <source>
        <dbReference type="ARBA" id="ARBA00009913"/>
    </source>
</evidence>
<dbReference type="CDD" id="cd00338">
    <property type="entry name" value="Ser_Recombinase"/>
    <property type="match status" value="1"/>
</dbReference>
<reference evidence="3 5" key="1">
    <citation type="submission" date="2016-10" db="EMBL/GenBank/DDBJ databases">
        <title>Draft genome sequences of four alkaliphilic bacteria belonging to the Anaerobacillus genus.</title>
        <authorList>
            <person name="Bassil N.M."/>
            <person name="Lloyd J.R."/>
        </authorList>
    </citation>
    <scope>NUCLEOTIDE SEQUENCE [LARGE SCALE GENOMIC DNA]</scope>
    <source>
        <strain evidence="3 5">NB2006</strain>
    </source>
</reference>
<reference evidence="4" key="4">
    <citation type="submission" date="2020-10" db="EMBL/GenBank/DDBJ databases">
        <authorList>
            <person name="Bassil N.M."/>
            <person name="Lloyd J.R."/>
        </authorList>
    </citation>
    <scope>NUCLEOTIDE SEQUENCE</scope>
    <source>
        <strain evidence="4">NB2006</strain>
    </source>
</reference>
<dbReference type="GO" id="GO:0000150">
    <property type="term" value="F:DNA strand exchange activity"/>
    <property type="evidence" value="ECO:0007669"/>
    <property type="project" value="InterPro"/>
</dbReference>
<dbReference type="InterPro" id="IPR036162">
    <property type="entry name" value="Resolvase-like_N_sf"/>
</dbReference>
<accession>A0A1S2MBS8</accession>
<gene>
    <name evidence="4" type="ORF">AWH56_017810</name>
    <name evidence="3" type="ORF">AWH56_06270</name>
</gene>